<keyword evidence="2" id="KW-0812">Transmembrane</keyword>
<evidence type="ECO:0000259" key="3">
    <source>
        <dbReference type="Pfam" id="PF01551"/>
    </source>
</evidence>
<keyword evidence="2" id="KW-0472">Membrane</keyword>
<dbReference type="PANTHER" id="PTHR21666">
    <property type="entry name" value="PEPTIDASE-RELATED"/>
    <property type="match status" value="1"/>
</dbReference>
<keyword evidence="1" id="KW-0732">Signal</keyword>
<dbReference type="KEGG" id="fwa:DCMF_12515"/>
<dbReference type="PANTHER" id="PTHR21666:SF289">
    <property type="entry name" value="L-ALA--D-GLU ENDOPEPTIDASE"/>
    <property type="match status" value="1"/>
</dbReference>
<dbReference type="Gene3D" id="2.70.70.10">
    <property type="entry name" value="Glucose Permease (Domain IIA)"/>
    <property type="match status" value="1"/>
</dbReference>
<dbReference type="CDD" id="cd12797">
    <property type="entry name" value="M23_peptidase"/>
    <property type="match status" value="1"/>
</dbReference>
<dbReference type="InterPro" id="IPR011055">
    <property type="entry name" value="Dup_hybrid_motif"/>
</dbReference>
<organism evidence="4 5">
    <name type="scientific">Formimonas warabiya</name>
    <dbReference type="NCBI Taxonomy" id="1761012"/>
    <lineage>
        <taxon>Bacteria</taxon>
        <taxon>Bacillati</taxon>
        <taxon>Bacillota</taxon>
        <taxon>Clostridia</taxon>
        <taxon>Eubacteriales</taxon>
        <taxon>Peptococcaceae</taxon>
        <taxon>Candidatus Formimonas</taxon>
    </lineage>
</organism>
<dbReference type="SUPFAM" id="SSF51261">
    <property type="entry name" value="Duplicated hybrid motif"/>
    <property type="match status" value="1"/>
</dbReference>
<dbReference type="Pfam" id="PF01551">
    <property type="entry name" value="Peptidase_M23"/>
    <property type="match status" value="1"/>
</dbReference>
<evidence type="ECO:0000313" key="5">
    <source>
        <dbReference type="Proteomes" id="UP000323521"/>
    </source>
</evidence>
<dbReference type="EMBL" id="CP017634">
    <property type="protein sequence ID" value="ATW25489.1"/>
    <property type="molecule type" value="Genomic_DNA"/>
</dbReference>
<keyword evidence="5" id="KW-1185">Reference proteome</keyword>
<dbReference type="InterPro" id="IPR050570">
    <property type="entry name" value="Cell_wall_metabolism_enzyme"/>
</dbReference>
<dbReference type="Proteomes" id="UP000323521">
    <property type="component" value="Chromosome"/>
</dbReference>
<protein>
    <recommendedName>
        <fullName evidence="3">M23ase beta-sheet core domain-containing protein</fullName>
    </recommendedName>
</protein>
<gene>
    <name evidence="4" type="ORF">DCMF_12515</name>
</gene>
<accession>A0A3G1KSQ8</accession>
<evidence type="ECO:0000256" key="2">
    <source>
        <dbReference type="SAM" id="Phobius"/>
    </source>
</evidence>
<keyword evidence="2" id="KW-1133">Transmembrane helix</keyword>
<dbReference type="AlphaFoldDB" id="A0A3G1KSQ8"/>
<dbReference type="InterPro" id="IPR016047">
    <property type="entry name" value="M23ase_b-sheet_dom"/>
</dbReference>
<name>A0A3G1KSQ8_FORW1</name>
<feature type="transmembrane region" description="Helical" evidence="2">
    <location>
        <begin position="25"/>
        <end position="43"/>
    </location>
</feature>
<sequence>MPVKVKKNFGFTPIPSLHKRFKKRWVWQLVVSLWACAIIWGLIGTGSPLGEMVRNFVTSALSPQNDWMPAIQEVIHLQPENTGGNEQMVLPVSGIVVKNFGWDVSGNDQKKEWHGGIDIKAQKIQPVKAAAAGTVQDITGDGGQGYHITILHNPELSSIYGNLGRVLVHQGQQIKQGEPIGEAGQSQVYFEIRVKGTPVDPLNYLRSNRNGI</sequence>
<feature type="domain" description="M23ase beta-sheet core" evidence="3">
    <location>
        <begin position="114"/>
        <end position="201"/>
    </location>
</feature>
<dbReference type="GO" id="GO:0004222">
    <property type="term" value="F:metalloendopeptidase activity"/>
    <property type="evidence" value="ECO:0007669"/>
    <property type="project" value="TreeGrafter"/>
</dbReference>
<proteinExistence type="predicted"/>
<evidence type="ECO:0000313" key="4">
    <source>
        <dbReference type="EMBL" id="ATW25489.1"/>
    </source>
</evidence>
<evidence type="ECO:0000256" key="1">
    <source>
        <dbReference type="ARBA" id="ARBA00022729"/>
    </source>
</evidence>
<reference evidence="4 5" key="1">
    <citation type="submission" date="2016-10" db="EMBL/GenBank/DDBJ databases">
        <title>Complete Genome Sequence of Peptococcaceae strain DCMF.</title>
        <authorList>
            <person name="Edwards R.J."/>
            <person name="Holland S.I."/>
            <person name="Deshpande N.P."/>
            <person name="Wong Y.K."/>
            <person name="Ertan H."/>
            <person name="Manefield M."/>
            <person name="Russell T.L."/>
            <person name="Lee M.J."/>
        </authorList>
    </citation>
    <scope>NUCLEOTIDE SEQUENCE [LARGE SCALE GENOMIC DNA]</scope>
    <source>
        <strain evidence="4 5">DCMF</strain>
    </source>
</reference>